<evidence type="ECO:0000313" key="3">
    <source>
        <dbReference type="EMBL" id="QPI36657.1"/>
    </source>
</evidence>
<proteinExistence type="predicted"/>
<dbReference type="PANTHER" id="PTHR43433:SF5">
    <property type="entry name" value="AB HYDROLASE-1 DOMAIN-CONTAINING PROTEIN"/>
    <property type="match status" value="1"/>
</dbReference>
<dbReference type="SUPFAM" id="SSF53474">
    <property type="entry name" value="alpha/beta-Hydrolases"/>
    <property type="match status" value="1"/>
</dbReference>
<keyword evidence="3" id="KW-0378">Hydrolase</keyword>
<dbReference type="GO" id="GO:0016787">
    <property type="term" value="F:hydrolase activity"/>
    <property type="evidence" value="ECO:0007669"/>
    <property type="project" value="UniProtKB-KW"/>
</dbReference>
<name>A0AAX1J814_9MYCO</name>
<organism evidence="3 5">
    <name type="scientific">Mycobacterium kubicae</name>
    <dbReference type="NCBI Taxonomy" id="120959"/>
    <lineage>
        <taxon>Bacteria</taxon>
        <taxon>Bacillati</taxon>
        <taxon>Actinomycetota</taxon>
        <taxon>Actinomycetes</taxon>
        <taxon>Mycobacteriales</taxon>
        <taxon>Mycobacteriaceae</taxon>
        <taxon>Mycobacterium</taxon>
        <taxon>Mycobacterium simiae complex</taxon>
    </lineage>
</organism>
<keyword evidence="4" id="KW-1185">Reference proteome</keyword>
<evidence type="ECO:0000313" key="5">
    <source>
        <dbReference type="Proteomes" id="UP000663583"/>
    </source>
</evidence>
<dbReference type="Proteomes" id="UP000663583">
    <property type="component" value="Chromosome"/>
</dbReference>
<dbReference type="KEGG" id="mku:I2456_19590"/>
<dbReference type="InterPro" id="IPR050471">
    <property type="entry name" value="AB_hydrolase"/>
</dbReference>
<dbReference type="AlphaFoldDB" id="A0AAX1J814"/>
<reference evidence="3" key="3">
    <citation type="submission" date="2020-11" db="EMBL/GenBank/DDBJ databases">
        <title>Intraspecies plasmid and genomic variation of Mycobacterium kubicae revealed by the complete genome sequences of two clinical isolates.</title>
        <authorList>
            <person name="Hendrix J.R."/>
            <person name="Epperson L.E."/>
            <person name="Honda J.R."/>
            <person name="Strong M."/>
        </authorList>
    </citation>
    <scope>NUCLEOTIDE SEQUENCE</scope>
    <source>
        <strain evidence="3">JCM 13573</strain>
    </source>
</reference>
<accession>A0AAX1J814</accession>
<protein>
    <submittedName>
        <fullName evidence="3">Alpha/beta fold hydrolase</fullName>
    </submittedName>
    <submittedName>
        <fullName evidence="2">Alpha/beta hydrolase</fullName>
    </submittedName>
</protein>
<gene>
    <name evidence="3" type="ORF">I2456_19590</name>
    <name evidence="2" type="ORF">MKUB_48610</name>
</gene>
<dbReference type="InterPro" id="IPR000073">
    <property type="entry name" value="AB_hydrolase_1"/>
</dbReference>
<evidence type="ECO:0000313" key="4">
    <source>
        <dbReference type="Proteomes" id="UP000465306"/>
    </source>
</evidence>
<sequence length="429" mass="46784">MTMNVMRRPTQQRLAKLPGVRAVRRPVSPDSNEEFDVYYVRTGRKSAHPLVIIPGGPGMASILAYRAFRRRAAAAGLDVIMVEHRGVGMSRHDDSGADLPPEAITINQAVDDIAAVLADAHVDSAIIYGISYGTYLAAVLGVRHPHLVHAMILDGPVLSRHDIALVRDAIRAALLKGDSAETARLAPKVRHLVEIGMMTPSDGQVAATVYGYGGPELLERHLDLLLAGRTLLWRALSKVSYIVTRTVPYRHEPDLVNRIAIRELDYAAEPDGLPLDPAVAMSETLDATDQFEAEPYDLVHELPKFGWPTVVVAGGRDLVTPPAVAERVASLVPGATLLILPTMAHSALDFREPAALQIAAAVSRGDIDALPEKVTELDALAPPLTIRLLWNALDVLARAEHALPRLPVLWRRPLPRWCPVLRRRAINRA</sequence>
<dbReference type="Gene3D" id="3.40.50.1820">
    <property type="entry name" value="alpha/beta hydrolase"/>
    <property type="match status" value="1"/>
</dbReference>
<feature type="domain" description="AB hydrolase-1" evidence="1">
    <location>
        <begin position="49"/>
        <end position="172"/>
    </location>
</feature>
<dbReference type="InterPro" id="IPR029058">
    <property type="entry name" value="AB_hydrolase_fold"/>
</dbReference>
<dbReference type="EMBL" id="CP065047">
    <property type="protein sequence ID" value="QPI36657.1"/>
    <property type="molecule type" value="Genomic_DNA"/>
</dbReference>
<dbReference type="Proteomes" id="UP000465306">
    <property type="component" value="Unassembled WGS sequence"/>
</dbReference>
<evidence type="ECO:0000313" key="2">
    <source>
        <dbReference type="EMBL" id="GFG67371.1"/>
    </source>
</evidence>
<dbReference type="RefSeq" id="WP_085074875.1">
    <property type="nucleotide sequence ID" value="NZ_BLKU01000005.1"/>
</dbReference>
<reference evidence="2" key="2">
    <citation type="submission" date="2020-02" db="EMBL/GenBank/DDBJ databases">
        <authorList>
            <person name="Matsumoto Y."/>
            <person name="Kinjo T."/>
            <person name="Motooka D."/>
            <person name="Nabeya D."/>
            <person name="Jung N."/>
            <person name="Uechi K."/>
            <person name="Horii T."/>
            <person name="Iida T."/>
            <person name="Fujita J."/>
            <person name="Nakamura S."/>
        </authorList>
    </citation>
    <scope>NUCLEOTIDE SEQUENCE</scope>
    <source>
        <strain evidence="2">JCM 13573</strain>
    </source>
</reference>
<evidence type="ECO:0000259" key="1">
    <source>
        <dbReference type="Pfam" id="PF00561"/>
    </source>
</evidence>
<dbReference type="PANTHER" id="PTHR43433">
    <property type="entry name" value="HYDROLASE, ALPHA/BETA FOLD FAMILY PROTEIN"/>
    <property type="match status" value="1"/>
</dbReference>
<dbReference type="Pfam" id="PF00561">
    <property type="entry name" value="Abhydrolase_1"/>
    <property type="match status" value="1"/>
</dbReference>
<dbReference type="EMBL" id="BLKU01000005">
    <property type="protein sequence ID" value="GFG67371.1"/>
    <property type="molecule type" value="Genomic_DNA"/>
</dbReference>
<reference evidence="2 4" key="1">
    <citation type="journal article" date="2019" name="Emerg. Microbes Infect.">
        <title>Comprehensive subspecies identification of 175 nontuberculous mycobacteria species based on 7547 genomic profiles.</title>
        <authorList>
            <person name="Matsumoto Y."/>
            <person name="Kinjo T."/>
            <person name="Motooka D."/>
            <person name="Nabeya D."/>
            <person name="Jung N."/>
            <person name="Uechi K."/>
            <person name="Horii T."/>
            <person name="Iida T."/>
            <person name="Fujita J."/>
            <person name="Nakamura S."/>
        </authorList>
    </citation>
    <scope>NUCLEOTIDE SEQUENCE [LARGE SCALE GENOMIC DNA]</scope>
    <source>
        <strain evidence="2 4">JCM 13573</strain>
    </source>
</reference>